<dbReference type="AlphaFoldDB" id="A0A495S9G2"/>
<evidence type="ECO:0000313" key="1">
    <source>
        <dbReference type="EMBL" id="RKS95806.1"/>
    </source>
</evidence>
<evidence type="ECO:0008006" key="3">
    <source>
        <dbReference type="Google" id="ProtNLM"/>
    </source>
</evidence>
<dbReference type="OrthoDB" id="1356762at2"/>
<name>A0A495S9G2_9FLAO</name>
<reference evidence="1 2" key="1">
    <citation type="submission" date="2018-10" db="EMBL/GenBank/DDBJ databases">
        <title>Genomic Encyclopedia of Archaeal and Bacterial Type Strains, Phase II (KMG-II): from individual species to whole genera.</title>
        <authorList>
            <person name="Goeker M."/>
        </authorList>
    </citation>
    <scope>NUCLEOTIDE SEQUENCE [LARGE SCALE GENOMIC DNA]</scope>
    <source>
        <strain evidence="1 2">DSM 15094</strain>
    </source>
</reference>
<gene>
    <name evidence="1" type="ORF">BC952_1507</name>
</gene>
<dbReference type="EMBL" id="RBXA01000001">
    <property type="protein sequence ID" value="RKS95806.1"/>
    <property type="molecule type" value="Genomic_DNA"/>
</dbReference>
<evidence type="ECO:0000313" key="2">
    <source>
        <dbReference type="Proteomes" id="UP000280091"/>
    </source>
</evidence>
<dbReference type="RefSeq" id="WP_121364847.1">
    <property type="nucleotide sequence ID" value="NZ_RBXA01000001.1"/>
</dbReference>
<accession>A0A495S9G2</accession>
<proteinExistence type="predicted"/>
<keyword evidence="2" id="KW-1185">Reference proteome</keyword>
<protein>
    <recommendedName>
        <fullName evidence="3">DUF2262 domain-containing protein</fullName>
    </recommendedName>
</protein>
<dbReference type="Proteomes" id="UP000280091">
    <property type="component" value="Unassembled WGS sequence"/>
</dbReference>
<comment type="caution">
    <text evidence="1">The sequence shown here is derived from an EMBL/GenBank/DDBJ whole genome shotgun (WGS) entry which is preliminary data.</text>
</comment>
<organism evidence="1 2">
    <name type="scientific">Flavobacterium limicola</name>
    <dbReference type="NCBI Taxonomy" id="180441"/>
    <lineage>
        <taxon>Bacteria</taxon>
        <taxon>Pseudomonadati</taxon>
        <taxon>Bacteroidota</taxon>
        <taxon>Flavobacteriia</taxon>
        <taxon>Flavobacteriales</taxon>
        <taxon>Flavobacteriaceae</taxon>
        <taxon>Flavobacterium</taxon>
    </lineage>
</organism>
<sequence length="144" mass="16609">MGIFGNLFGSKKKLKITDVDFGEIESFFTKGNKVGWKIKKRFLDSDIEILIVSNEDGILENQRKIILNALNNETEIKTESEKALKEQFENAEMDFISIEKHFEPKALSVEENGFEMSFQEKEGKNYYFNVHFENNKQVGVSIDG</sequence>